<evidence type="ECO:0000256" key="1">
    <source>
        <dbReference type="SAM" id="MobiDB-lite"/>
    </source>
</evidence>
<evidence type="ECO:0000313" key="2">
    <source>
        <dbReference type="EMBL" id="CCC52068.1"/>
    </source>
</evidence>
<name>G0U859_TRYVY</name>
<dbReference type="AlphaFoldDB" id="G0U859"/>
<organism evidence="2">
    <name type="scientific">Trypanosoma vivax (strain Y486)</name>
    <dbReference type="NCBI Taxonomy" id="1055687"/>
    <lineage>
        <taxon>Eukaryota</taxon>
        <taxon>Discoba</taxon>
        <taxon>Euglenozoa</taxon>
        <taxon>Kinetoplastea</taxon>
        <taxon>Metakinetoplastina</taxon>
        <taxon>Trypanosomatida</taxon>
        <taxon>Trypanosomatidae</taxon>
        <taxon>Trypanosoma</taxon>
        <taxon>Duttonella</taxon>
    </lineage>
</organism>
<protein>
    <submittedName>
        <fullName evidence="2">Uncharacterized protein</fullName>
    </submittedName>
</protein>
<dbReference type="VEuPathDB" id="TriTrypDB:TvY486_1011110"/>
<dbReference type="EMBL" id="HE573026">
    <property type="protein sequence ID" value="CCC52068.1"/>
    <property type="molecule type" value="Genomic_DNA"/>
</dbReference>
<feature type="region of interest" description="Disordered" evidence="1">
    <location>
        <begin position="105"/>
        <end position="136"/>
    </location>
</feature>
<feature type="region of interest" description="Disordered" evidence="1">
    <location>
        <begin position="1"/>
        <end position="85"/>
    </location>
</feature>
<accession>G0U859</accession>
<feature type="compositionally biased region" description="Polar residues" evidence="1">
    <location>
        <begin position="126"/>
        <end position="136"/>
    </location>
</feature>
<sequence length="314" mass="33820">MMDPMQDSEGTNKQSASPPKHCLGSDKLSDGGDFTPPKGTFSESCGEAAGSFVDEETSTSDDDHVRESRTLRPLPGGAIVSSKDGNFNSALTGAADRLNEAFPLPLQVSSPPRAGSVCMSRRPSTRDTVAQDRQSYSISSAESSTLHKKFGIRAWNHDDSFDVSSSHGPSGETYLESRRRTDIVTFQRSGDSSKICSLQLSPMLWRGKSLVESKVCFAAPPLILNGEDGPQDHSCAEEGNCDTCVCVAGAVPGAGGTSRDALVEQNNATQGNDLQRSAMERFMETRSKGLSLLMETVRLSLQWIVDVLRSYGWK</sequence>
<feature type="compositionally biased region" description="Basic and acidic residues" evidence="1">
    <location>
        <begin position="61"/>
        <end position="70"/>
    </location>
</feature>
<reference evidence="2" key="1">
    <citation type="journal article" date="2012" name="Proc. Natl. Acad. Sci. U.S.A.">
        <title>Antigenic diversity is generated by distinct evolutionary mechanisms in African trypanosome species.</title>
        <authorList>
            <person name="Jackson A.P."/>
            <person name="Berry A."/>
            <person name="Aslett M."/>
            <person name="Allison H.C."/>
            <person name="Burton P."/>
            <person name="Vavrova-Anderson J."/>
            <person name="Brown R."/>
            <person name="Browne H."/>
            <person name="Corton N."/>
            <person name="Hauser H."/>
            <person name="Gamble J."/>
            <person name="Gilderthorp R."/>
            <person name="Marcello L."/>
            <person name="McQuillan J."/>
            <person name="Otto T.D."/>
            <person name="Quail M.A."/>
            <person name="Sanders M.J."/>
            <person name="van Tonder A."/>
            <person name="Ginger M.L."/>
            <person name="Field M.C."/>
            <person name="Barry J.D."/>
            <person name="Hertz-Fowler C."/>
            <person name="Berriman M."/>
        </authorList>
    </citation>
    <scope>NUCLEOTIDE SEQUENCE</scope>
    <source>
        <strain evidence="2">Y486</strain>
    </source>
</reference>
<proteinExistence type="predicted"/>
<feature type="compositionally biased region" description="Polar residues" evidence="1">
    <location>
        <begin position="8"/>
        <end position="17"/>
    </location>
</feature>
<gene>
    <name evidence="2" type="ORF">TVY486_1011110</name>
</gene>